<dbReference type="STRING" id="861266.ARTSIC4J27_4123"/>
<sequence length="116" mass="12754">MIAVLWTAFAGVALGGLGIVVVLTVPQELAGAVLDPKVLAPFVVRTRPREFRSKDTYARQDGSAPLPVWSPNRPAPILPYRACWVADTTYVRTFGSWFYAAFVLDALEMNPEEGRC</sequence>
<name>A0A024H8R1_9MICC</name>
<dbReference type="AlphaFoldDB" id="A0A024H8R1"/>
<protein>
    <submittedName>
        <fullName evidence="1">Uncharacterized protein</fullName>
    </submittedName>
</protein>
<comment type="caution">
    <text evidence="1">The sequence shown here is derived from an EMBL/GenBank/DDBJ whole genome shotgun (WGS) entry which is preliminary data.</text>
</comment>
<dbReference type="EMBL" id="CAQI01000053">
    <property type="protein sequence ID" value="CCQ48126.1"/>
    <property type="molecule type" value="Genomic_DNA"/>
</dbReference>
<reference evidence="2" key="1">
    <citation type="journal article" date="2014" name="Genome Announc.">
        <title>Genome Sequence of Arthrobacter siccitolerans 4J27, a Xeroprotectant-Producing Desiccation-Tolerant Microorganism.</title>
        <authorList>
            <person name="Manzanera M."/>
            <person name="Santa-Cruz-Calvo L."/>
            <person name="Vilchez J.I."/>
            <person name="Garcia-Fontana C."/>
            <person name="Silva-Castro G.A."/>
            <person name="Calvo C."/>
            <person name="Gonzalez-Lopez J."/>
        </authorList>
    </citation>
    <scope>NUCLEOTIDE SEQUENCE [LARGE SCALE GENOMIC DNA]</scope>
    <source>
        <strain evidence="2">4J27</strain>
    </source>
</reference>
<evidence type="ECO:0000313" key="1">
    <source>
        <dbReference type="EMBL" id="CCQ48126.1"/>
    </source>
</evidence>
<evidence type="ECO:0000313" key="2">
    <source>
        <dbReference type="Proteomes" id="UP000035722"/>
    </source>
</evidence>
<gene>
    <name evidence="1" type="ORF">ARTSIC4J27_4123</name>
</gene>
<accession>A0A024H8R1</accession>
<keyword evidence="2" id="KW-1185">Reference proteome</keyword>
<dbReference type="Proteomes" id="UP000035722">
    <property type="component" value="Unassembled WGS sequence"/>
</dbReference>
<proteinExistence type="predicted"/>
<organism evidence="1 2">
    <name type="scientific">Pseudarthrobacter siccitolerans</name>
    <dbReference type="NCBI Taxonomy" id="861266"/>
    <lineage>
        <taxon>Bacteria</taxon>
        <taxon>Bacillati</taxon>
        <taxon>Actinomycetota</taxon>
        <taxon>Actinomycetes</taxon>
        <taxon>Micrococcales</taxon>
        <taxon>Micrococcaceae</taxon>
        <taxon>Pseudarthrobacter</taxon>
    </lineage>
</organism>